<dbReference type="InterPro" id="IPR043128">
    <property type="entry name" value="Rev_trsase/Diguanyl_cyclase"/>
</dbReference>
<comment type="caution">
    <text evidence="3">The sequence shown here is derived from an EMBL/GenBank/DDBJ whole genome shotgun (WGS) entry which is preliminary data.</text>
</comment>
<evidence type="ECO:0000313" key="4">
    <source>
        <dbReference type="Proteomes" id="UP001304895"/>
    </source>
</evidence>
<evidence type="ECO:0008006" key="5">
    <source>
        <dbReference type="Google" id="ProtNLM"/>
    </source>
</evidence>
<accession>A0AAN6UGV3</accession>
<proteinExistence type="predicted"/>
<reference evidence="3" key="2">
    <citation type="submission" date="2023-05" db="EMBL/GenBank/DDBJ databases">
        <authorList>
            <consortium name="Lawrence Berkeley National Laboratory"/>
            <person name="Steindorff A."/>
            <person name="Hensen N."/>
            <person name="Bonometti L."/>
            <person name="Westerberg I."/>
            <person name="Brannstrom I.O."/>
            <person name="Guillou S."/>
            <person name="Cros-Aarteil S."/>
            <person name="Calhoun S."/>
            <person name="Haridas S."/>
            <person name="Kuo A."/>
            <person name="Mondo S."/>
            <person name="Pangilinan J."/>
            <person name="Riley R."/>
            <person name="Labutti K."/>
            <person name="Andreopoulos B."/>
            <person name="Lipzen A."/>
            <person name="Chen C."/>
            <person name="Yanf M."/>
            <person name="Daum C."/>
            <person name="Ng V."/>
            <person name="Clum A."/>
            <person name="Ohm R."/>
            <person name="Martin F."/>
            <person name="Silar P."/>
            <person name="Natvig D."/>
            <person name="Lalanne C."/>
            <person name="Gautier V."/>
            <person name="Ament-Velasquez S.L."/>
            <person name="Kruys A."/>
            <person name="Hutchinson M.I."/>
            <person name="Powell A.J."/>
            <person name="Barry K."/>
            <person name="Miller A.N."/>
            <person name="Grigoriev I.V."/>
            <person name="Debuchy R."/>
            <person name="Gladieux P."/>
            <person name="Thoren M.H."/>
            <person name="Johannesson H."/>
        </authorList>
    </citation>
    <scope>NUCLEOTIDE SEQUENCE</scope>
    <source>
        <strain evidence="3">CBS 123565</strain>
    </source>
</reference>
<feature type="non-terminal residue" evidence="3">
    <location>
        <position position="1"/>
    </location>
</feature>
<dbReference type="Gene3D" id="3.30.70.270">
    <property type="match status" value="1"/>
</dbReference>
<organism evidence="3 4">
    <name type="scientific">Trichocladium antarcticum</name>
    <dbReference type="NCBI Taxonomy" id="1450529"/>
    <lineage>
        <taxon>Eukaryota</taxon>
        <taxon>Fungi</taxon>
        <taxon>Dikarya</taxon>
        <taxon>Ascomycota</taxon>
        <taxon>Pezizomycotina</taxon>
        <taxon>Sordariomycetes</taxon>
        <taxon>Sordariomycetidae</taxon>
        <taxon>Sordariales</taxon>
        <taxon>Chaetomiaceae</taxon>
        <taxon>Trichocladium</taxon>
    </lineage>
</organism>
<dbReference type="Proteomes" id="UP001304895">
    <property type="component" value="Unassembled WGS sequence"/>
</dbReference>
<dbReference type="SUPFAM" id="SSF56672">
    <property type="entry name" value="DNA/RNA polymerases"/>
    <property type="match status" value="1"/>
</dbReference>
<dbReference type="GO" id="GO:0005739">
    <property type="term" value="C:mitochondrion"/>
    <property type="evidence" value="ECO:0007669"/>
    <property type="project" value="UniProtKB-SubCell"/>
</dbReference>
<gene>
    <name evidence="3" type="ORF">BT67DRAFT_384195</name>
</gene>
<keyword evidence="4" id="KW-1185">Reference proteome</keyword>
<reference evidence="3" key="1">
    <citation type="journal article" date="2023" name="Mol. Phylogenet. Evol.">
        <title>Genome-scale phylogeny and comparative genomics of the fungal order Sordariales.</title>
        <authorList>
            <person name="Hensen N."/>
            <person name="Bonometti L."/>
            <person name="Westerberg I."/>
            <person name="Brannstrom I.O."/>
            <person name="Guillou S."/>
            <person name="Cros-Aarteil S."/>
            <person name="Calhoun S."/>
            <person name="Haridas S."/>
            <person name="Kuo A."/>
            <person name="Mondo S."/>
            <person name="Pangilinan J."/>
            <person name="Riley R."/>
            <person name="LaButti K."/>
            <person name="Andreopoulos B."/>
            <person name="Lipzen A."/>
            <person name="Chen C."/>
            <person name="Yan M."/>
            <person name="Daum C."/>
            <person name="Ng V."/>
            <person name="Clum A."/>
            <person name="Steindorff A."/>
            <person name="Ohm R.A."/>
            <person name="Martin F."/>
            <person name="Silar P."/>
            <person name="Natvig D.O."/>
            <person name="Lalanne C."/>
            <person name="Gautier V."/>
            <person name="Ament-Velasquez S.L."/>
            <person name="Kruys A."/>
            <person name="Hutchinson M.I."/>
            <person name="Powell A.J."/>
            <person name="Barry K."/>
            <person name="Miller A.N."/>
            <person name="Grigoriev I.V."/>
            <person name="Debuchy R."/>
            <person name="Gladieux P."/>
            <person name="Hiltunen Thoren M."/>
            <person name="Johannesson H."/>
        </authorList>
    </citation>
    <scope>NUCLEOTIDE SEQUENCE</scope>
    <source>
        <strain evidence="3">CBS 123565</strain>
    </source>
</reference>
<protein>
    <recommendedName>
        <fullName evidence="5">Reverse transcriptase domain-containing protein</fullName>
    </recommendedName>
</protein>
<evidence type="ECO:0000313" key="3">
    <source>
        <dbReference type="EMBL" id="KAK4132798.1"/>
    </source>
</evidence>
<name>A0AAN6UGV3_9PEZI</name>
<evidence type="ECO:0000256" key="1">
    <source>
        <dbReference type="ARBA" id="ARBA00004173"/>
    </source>
</evidence>
<dbReference type="AlphaFoldDB" id="A0AAN6UGV3"/>
<sequence>NILDIYATAYLDDILIYSTNIADYVKQVKEVLKRLGKDGGVFSVNINKYEFYTIRTKYLGLIITLGSIDIDKEKVVAIIS</sequence>
<comment type="subcellular location">
    <subcellularLocation>
        <location evidence="1">Mitochondrion</location>
    </subcellularLocation>
</comment>
<keyword evidence="2" id="KW-0496">Mitochondrion</keyword>
<dbReference type="InterPro" id="IPR043502">
    <property type="entry name" value="DNA/RNA_pol_sf"/>
</dbReference>
<evidence type="ECO:0000256" key="2">
    <source>
        <dbReference type="ARBA" id="ARBA00023128"/>
    </source>
</evidence>
<dbReference type="EMBL" id="MU853415">
    <property type="protein sequence ID" value="KAK4132798.1"/>
    <property type="molecule type" value="Genomic_DNA"/>
</dbReference>